<keyword evidence="1" id="KW-0614">Plasmid</keyword>
<organism evidence="1 2">
    <name type="scientific">Yersinia pestis bv. Antiqua (strain Antiqua)</name>
    <dbReference type="NCBI Taxonomy" id="360102"/>
    <lineage>
        <taxon>Bacteria</taxon>
        <taxon>Pseudomonadati</taxon>
        <taxon>Pseudomonadota</taxon>
        <taxon>Gammaproteobacteria</taxon>
        <taxon>Enterobacterales</taxon>
        <taxon>Yersiniaceae</taxon>
        <taxon>Yersinia</taxon>
    </lineage>
</organism>
<dbReference type="InterPro" id="IPR012670">
    <property type="entry name" value="T3SS_YscI/HrpB"/>
</dbReference>
<dbReference type="KEGG" id="ypa:YPA_CD0007"/>
<dbReference type="PATRIC" id="fig|360102.15.peg.4559"/>
<dbReference type="EMBL" id="CP000311">
    <property type="protein sequence ID" value="ABG16251.1"/>
    <property type="molecule type" value="Genomic_DNA"/>
</dbReference>
<evidence type="ECO:0000313" key="2">
    <source>
        <dbReference type="Proteomes" id="UP000001971"/>
    </source>
</evidence>
<reference evidence="1 2" key="1">
    <citation type="journal article" date="2006" name="J. Bacteriol.">
        <title>Complete genome sequence of Yersinia pestis strains Antiqua and Nepal516: evidence of gene reduction in an emerging pathogen.</title>
        <authorList>
            <person name="Chain P.S."/>
            <person name="Hu P."/>
            <person name="Malfatti S.A."/>
            <person name="Radnedge L."/>
            <person name="Larimer F."/>
            <person name="Vergez L.M."/>
            <person name="Worsham P."/>
            <person name="Chu M.C."/>
            <person name="Andersen G.L."/>
        </authorList>
    </citation>
    <scope>NUCLEOTIDE SEQUENCE [LARGE SCALE GENOMIC DNA]</scope>
    <source>
        <strain evidence="1 2">Antiqua</strain>
        <plasmid evidence="1 2">pCD</plasmid>
    </source>
</reference>
<proteinExistence type="predicted"/>
<name>A0A0E1NLB1_YERPA</name>
<dbReference type="HOGENOM" id="CLU_171571_0_0_6"/>
<dbReference type="RefSeq" id="WP_002212914.1">
    <property type="nucleotide sequence ID" value="NC_008122.1"/>
</dbReference>
<geneLocation type="plasmid" evidence="1 2">
    <name>pCD</name>
</geneLocation>
<dbReference type="SMR" id="A0A0E1NLB1"/>
<gene>
    <name evidence="1" type="ordered locus">YPA_CD0007</name>
</gene>
<sequence>MPNIEIAQADEVIITTLEELGPAEPTTDQIMRFDAAMSEDTQGLGHSLLKEVSDIQKSFKTVKSDLHTKLAVSVDNPNDLMLMQWSLIRITIQEELIAKTAGRMSQNVETLSKGG</sequence>
<dbReference type="Pfam" id="PF17001">
    <property type="entry name" value="T3SS_basalb_I"/>
    <property type="match status" value="1"/>
</dbReference>
<dbReference type="GO" id="GO:0030254">
    <property type="term" value="P:protein secretion by the type III secretion system"/>
    <property type="evidence" value="ECO:0007669"/>
    <property type="project" value="InterPro"/>
</dbReference>
<dbReference type="AlphaFoldDB" id="A0A0E1NLB1"/>
<protein>
    <submittedName>
        <fullName evidence="1">Type III secretion protein</fullName>
    </submittedName>
</protein>
<dbReference type="Proteomes" id="UP000001971">
    <property type="component" value="Plasmid pCD"/>
</dbReference>
<dbReference type="NCBIfam" id="TIGR02497">
    <property type="entry name" value="yscI_hrpB_dom"/>
    <property type="match status" value="1"/>
</dbReference>
<accession>A0A0E1NLB1</accession>
<evidence type="ECO:0000313" key="1">
    <source>
        <dbReference type="EMBL" id="ABG16251.1"/>
    </source>
</evidence>